<evidence type="ECO:0000256" key="1">
    <source>
        <dbReference type="SAM" id="MobiDB-lite"/>
    </source>
</evidence>
<name>A0A0D2M6Y5_9CHLO</name>
<protein>
    <submittedName>
        <fullName evidence="2">Uncharacterized protein</fullName>
    </submittedName>
</protein>
<dbReference type="GO" id="GO:0061927">
    <property type="term" value="C:TOC-TIC supercomplex I"/>
    <property type="evidence" value="ECO:0007669"/>
    <property type="project" value="TreeGrafter"/>
</dbReference>
<dbReference type="STRING" id="145388.A0A0D2M6Y5"/>
<proteinExistence type="predicted"/>
<dbReference type="AlphaFoldDB" id="A0A0D2M6Y5"/>
<dbReference type="InterPro" id="IPR031610">
    <property type="entry name" value="TIC110"/>
</dbReference>
<dbReference type="EMBL" id="KK102763">
    <property type="protein sequence ID" value="KIY96976.1"/>
    <property type="molecule type" value="Genomic_DNA"/>
</dbReference>
<evidence type="ECO:0000313" key="3">
    <source>
        <dbReference type="Proteomes" id="UP000054498"/>
    </source>
</evidence>
<dbReference type="GeneID" id="25728203"/>
<accession>A0A0D2M6Y5</accession>
<dbReference type="PANTHER" id="PTHR34935:SF3">
    <property type="entry name" value="PROTEIN TIC110, CHLOROPLASTIC"/>
    <property type="match status" value="1"/>
</dbReference>
<dbReference type="Pfam" id="PF16940">
    <property type="entry name" value="Tic110"/>
    <property type="match status" value="1"/>
</dbReference>
<dbReference type="PANTHER" id="PTHR34935">
    <property type="entry name" value="PROTEIN TIC110, CHLOROPLASTIC"/>
    <property type="match status" value="1"/>
</dbReference>
<keyword evidence="3" id="KW-1185">Reference proteome</keyword>
<dbReference type="KEGG" id="mng:MNEG_10986"/>
<sequence>MDDVAEESVRAAARAHVEAQLAKAVEIVRSSSKNRDPARLVQVVRQMLDYGRKLQRFANEDDLVPGLGLPSIHGGEWEEESRRRDVVEVFRMFVDEVVAREGAFTPAIDSDLKDLAATLCLSAREASDARTGVAAQLYRRLLREEVTSRRIDEAESPAKVLADLVTRSGFSPETAAELHKSLYRQKLNQVVAKKKLTDQDEEDLSRIRRVLCIPQDAADEAVRATAGRVLEEALSDVFLNGAKPVPDVEADRVEAVAKDLRLSQDVAKAVFAEVARARLKAYAAQAMKDMARDRKAAAQALKKLVQFNILVVTPLMKRVTGSSGGAPSSGSGEEDRRGQREITLGNEIDPPVRAELYKTYLMYSMSGDVVEMPAGGVIRKKTNLQARQAEMVRLQHLGELLGMTPVEVAAVHEDLSEQAFKSQAQEVLRGTGTLSPERSAYLEEMRRQLSLPQDKADKIVREVRSEVLGSTAALEEAGGQKWTVERVLQAHRDGVDMERALEEGPRRALLRREIDRRLSDGKAKFDAQLLLVDLPKILGVDQRRVDALLRELVGSRKRMLLVQAVSHHRQKRGGELAATLNNLLSSYRAVPDKGGSNVVQWGEREELKEIFGAYATKVEDPAKRAELAALFGLSDEELDSALGGAGAVLDRIRLQQDDEDTFF</sequence>
<feature type="region of interest" description="Disordered" evidence="1">
    <location>
        <begin position="319"/>
        <end position="343"/>
    </location>
</feature>
<organism evidence="2 3">
    <name type="scientific">Monoraphidium neglectum</name>
    <dbReference type="NCBI Taxonomy" id="145388"/>
    <lineage>
        <taxon>Eukaryota</taxon>
        <taxon>Viridiplantae</taxon>
        <taxon>Chlorophyta</taxon>
        <taxon>core chlorophytes</taxon>
        <taxon>Chlorophyceae</taxon>
        <taxon>CS clade</taxon>
        <taxon>Sphaeropleales</taxon>
        <taxon>Selenastraceae</taxon>
        <taxon>Monoraphidium</taxon>
    </lineage>
</organism>
<reference evidence="2 3" key="1">
    <citation type="journal article" date="2013" name="BMC Genomics">
        <title>Reconstruction of the lipid metabolism for the microalga Monoraphidium neglectum from its genome sequence reveals characteristics suitable for biofuel production.</title>
        <authorList>
            <person name="Bogen C."/>
            <person name="Al-Dilaimi A."/>
            <person name="Albersmeier A."/>
            <person name="Wichmann J."/>
            <person name="Grundmann M."/>
            <person name="Rupp O."/>
            <person name="Lauersen K.J."/>
            <person name="Blifernez-Klassen O."/>
            <person name="Kalinowski J."/>
            <person name="Goesmann A."/>
            <person name="Mussgnug J.H."/>
            <person name="Kruse O."/>
        </authorList>
    </citation>
    <scope>NUCLEOTIDE SEQUENCE [LARGE SCALE GENOMIC DNA]</scope>
    <source>
        <strain evidence="2 3">SAG 48.87</strain>
    </source>
</reference>
<gene>
    <name evidence="2" type="ORF">MNEG_10986</name>
</gene>
<dbReference type="Proteomes" id="UP000054498">
    <property type="component" value="Unassembled WGS sequence"/>
</dbReference>
<evidence type="ECO:0000313" key="2">
    <source>
        <dbReference type="EMBL" id="KIY96976.1"/>
    </source>
</evidence>
<dbReference type="RefSeq" id="XP_013895996.1">
    <property type="nucleotide sequence ID" value="XM_014040542.1"/>
</dbReference>
<dbReference type="OrthoDB" id="191196at2759"/>
<dbReference type="GO" id="GO:0045037">
    <property type="term" value="P:protein import into chloroplast stroma"/>
    <property type="evidence" value="ECO:0007669"/>
    <property type="project" value="TreeGrafter"/>
</dbReference>